<accession>A0A2M6WHA3</accession>
<sequence length="952" mass="101996">MEVILALAIFGIIGTTIATLIVGSLSALNQGGEQTVAEALAEEGIEGVRSIRDNAWNELRVSASGIEPQFGKWTFKGEATTDAIGKYTRTITLDDVCRDATDEITSCPGIYTDLHSKKATVEIVWEVRPGINNTVQRIAYFTNWDSVTVTDTTKADFDAGSHNSTFNTTSGNDVELTESNIFLTSAIHDTIQLSGNENANSIFIDEYSDILYVGRVSGSNAEFLAFDISDIENGTPLESEALGSTEIGATVNSIFVDGNYAYLATDKSGEELIVIDLEDYTIIGSWDTPSNEGAGLSVVATGTRAFIGTQANGSGVEWYAVDVTDPTNINPMPLGDEEISGDVNDMIISGNFAHLATSHDTLDYYIIDLTDYNNEETIDVPGNDNAWSVYVDGTKSYIGKSSSTNAEIFEYDISTITSVNLIDAVEVGDNVLGIAVEDGFAYLATNDGSNELQIARLENYTVIGTGNANGSGTCNRVVFYGAYAYLACRDNTDEIQIFKSSAVAGWETPYEIGNGDTPGNDNAPVVGFYGDYVFIGTEKNSGGQEFFSFHVTSGANGLYEFEPSGSYEISQTVNDIFITSDGNYVYLATSEDPQELLVLNITDPANIVYAGVFDASDPPNGNGVYVVGNTAYLVTKNNAGTSDPFSCVNTELYVLDISNLSNIQCTKSGELGEDGNAIVVSGNYAYISTNGEEIQIWNIASNPLPTKVGGYDAPGGSNGRGLALDGNTLYFTRANGEFYVLDISGANATDPQPKDSIDLGNGNFNISIQSGVNAFVGSADGNTELKIVNIEDPNNISIRATFDADGNVLDAAYDAATGYVYLATTNNDQELQIVEALPQRFAQKGTFTSQIFDATDTSPFQVLSWTETIPSCTPTCDITILFRSAATIAGIKNAKWAGPEGLDLDEDDFFTNPTGTLIHPDTNGFRYFQYKAMFTGGGTESPELEDVIVDYK</sequence>
<dbReference type="EMBL" id="PFBA01000032">
    <property type="protein sequence ID" value="PIT92168.1"/>
    <property type="molecule type" value="Genomic_DNA"/>
</dbReference>
<name>A0A2M6WHA3_9BACT</name>
<comment type="caution">
    <text evidence="1">The sequence shown here is derived from an EMBL/GenBank/DDBJ whole genome shotgun (WGS) entry which is preliminary data.</text>
</comment>
<dbReference type="Proteomes" id="UP000228635">
    <property type="component" value="Unassembled WGS sequence"/>
</dbReference>
<dbReference type="Gene3D" id="2.130.10.10">
    <property type="entry name" value="YVTN repeat-like/Quinoprotein amine dehydrogenase"/>
    <property type="match status" value="1"/>
</dbReference>
<dbReference type="SUPFAM" id="SSF50969">
    <property type="entry name" value="YVTN repeat-like/Quinoprotein amine dehydrogenase"/>
    <property type="match status" value="1"/>
</dbReference>
<organism evidence="1 2">
    <name type="scientific">Candidatus Harrisonbacteria bacterium CG10_big_fil_rev_8_21_14_0_10_42_17</name>
    <dbReference type="NCBI Taxonomy" id="1974584"/>
    <lineage>
        <taxon>Bacteria</taxon>
        <taxon>Candidatus Harrisoniibacteriota</taxon>
    </lineage>
</organism>
<dbReference type="AlphaFoldDB" id="A0A2M6WHA3"/>
<dbReference type="InterPro" id="IPR013211">
    <property type="entry name" value="LVIVD"/>
</dbReference>
<evidence type="ECO:0000313" key="2">
    <source>
        <dbReference type="Proteomes" id="UP000228635"/>
    </source>
</evidence>
<dbReference type="InterPro" id="IPR011044">
    <property type="entry name" value="Quino_amine_DH_bsu"/>
</dbReference>
<evidence type="ECO:0000313" key="1">
    <source>
        <dbReference type="EMBL" id="PIT92168.1"/>
    </source>
</evidence>
<evidence type="ECO:0008006" key="3">
    <source>
        <dbReference type="Google" id="ProtNLM"/>
    </source>
</evidence>
<protein>
    <recommendedName>
        <fullName evidence="3">LVIVD repeat protein</fullName>
    </recommendedName>
</protein>
<dbReference type="SUPFAM" id="SSF101908">
    <property type="entry name" value="Putative isomerase YbhE"/>
    <property type="match status" value="1"/>
</dbReference>
<reference evidence="2" key="1">
    <citation type="submission" date="2017-09" db="EMBL/GenBank/DDBJ databases">
        <title>Depth-based differentiation of microbial function through sediment-hosted aquifers and enrichment of novel symbionts in the deep terrestrial subsurface.</title>
        <authorList>
            <person name="Probst A.J."/>
            <person name="Ladd B."/>
            <person name="Jarett J.K."/>
            <person name="Geller-Mcgrath D.E."/>
            <person name="Sieber C.M.K."/>
            <person name="Emerson J.B."/>
            <person name="Anantharaman K."/>
            <person name="Thomas B.C."/>
            <person name="Malmstrom R."/>
            <person name="Stieglmeier M."/>
            <person name="Klingl A."/>
            <person name="Woyke T."/>
            <person name="Ryan C.M."/>
            <person name="Banfield J.F."/>
        </authorList>
    </citation>
    <scope>NUCLEOTIDE SEQUENCE [LARGE SCALE GENOMIC DNA]</scope>
</reference>
<dbReference type="InterPro" id="IPR015943">
    <property type="entry name" value="WD40/YVTN_repeat-like_dom_sf"/>
</dbReference>
<dbReference type="Pfam" id="PF08309">
    <property type="entry name" value="LVIVD"/>
    <property type="match status" value="3"/>
</dbReference>
<proteinExistence type="predicted"/>
<gene>
    <name evidence="1" type="ORF">COU08_03735</name>
</gene>